<evidence type="ECO:0000256" key="1">
    <source>
        <dbReference type="ARBA" id="ARBA00022618"/>
    </source>
</evidence>
<protein>
    <submittedName>
        <fullName evidence="4">Hypothetical conserved protein</fullName>
    </submittedName>
</protein>
<dbReference type="Pfam" id="PF04472">
    <property type="entry name" value="SepF"/>
    <property type="match status" value="1"/>
</dbReference>
<dbReference type="AlphaFoldDB" id="H5SKM1"/>
<gene>
    <name evidence="4" type="ORF">HGMM_F42E07C09</name>
</gene>
<keyword evidence="2" id="KW-0717">Septation</keyword>
<sequence length="136" mass="15520">MNAVGAIQRLMGFLGFDDEAEEEPLEESEERRRAPILRLHTARQMEIVVLQPRTFDDARTAAEYLKGRRPIVVNLREADREVAQRIVDFLCGVDYALDGHLQRVAEDIFLFTPSHVVISAERSRSFHPDSPTFPVS</sequence>
<dbReference type="GO" id="GO:0051301">
    <property type="term" value="P:cell division"/>
    <property type="evidence" value="ECO:0007669"/>
    <property type="project" value="UniProtKB-KW"/>
</dbReference>
<reference evidence="4" key="1">
    <citation type="journal article" date="2005" name="Environ. Microbiol.">
        <title>Genetic and functional properties of uncultivated thermophilic crenarchaeotes from a subsurface gold mine as revealed by analysis of genome fragments.</title>
        <authorList>
            <person name="Nunoura T."/>
            <person name="Hirayama H."/>
            <person name="Takami H."/>
            <person name="Oida H."/>
            <person name="Nishi S."/>
            <person name="Shimamura S."/>
            <person name="Suzuki Y."/>
            <person name="Inagaki F."/>
            <person name="Takai K."/>
            <person name="Nealson K.H."/>
            <person name="Horikoshi K."/>
        </authorList>
    </citation>
    <scope>NUCLEOTIDE SEQUENCE</scope>
</reference>
<keyword evidence="1" id="KW-0132">Cell division</keyword>
<accession>H5SKM1</accession>
<dbReference type="PANTHER" id="PTHR35798:SF1">
    <property type="entry name" value="CELL DIVISION PROTEIN SEPF"/>
    <property type="match status" value="1"/>
</dbReference>
<evidence type="ECO:0000256" key="3">
    <source>
        <dbReference type="ARBA" id="ARBA00023306"/>
    </source>
</evidence>
<dbReference type="HAMAP" id="MF_01197">
    <property type="entry name" value="SepF"/>
    <property type="match status" value="1"/>
</dbReference>
<dbReference type="InterPro" id="IPR007561">
    <property type="entry name" value="Cell_div_SepF/SepF-rel"/>
</dbReference>
<dbReference type="PANTHER" id="PTHR35798">
    <property type="entry name" value="CELL DIVISION PROTEIN SEPF"/>
    <property type="match status" value="1"/>
</dbReference>
<evidence type="ECO:0000256" key="2">
    <source>
        <dbReference type="ARBA" id="ARBA00023210"/>
    </source>
</evidence>
<reference evidence="4" key="2">
    <citation type="journal article" date="2012" name="PLoS ONE">
        <title>A Deeply Branching Thermophilic Bacterium with an Ancient Acetyl-CoA Pathway Dominates a Subsurface Ecosystem.</title>
        <authorList>
            <person name="Takami H."/>
            <person name="Noguchi H."/>
            <person name="Takaki Y."/>
            <person name="Uchiyama I."/>
            <person name="Toyoda A."/>
            <person name="Nishi S."/>
            <person name="Chee G.-J."/>
            <person name="Arai W."/>
            <person name="Nunoura T."/>
            <person name="Itoh T."/>
            <person name="Hattori M."/>
            <person name="Takai K."/>
        </authorList>
    </citation>
    <scope>NUCLEOTIDE SEQUENCE</scope>
</reference>
<name>H5SKM1_9ZZZZ</name>
<dbReference type="InterPro" id="IPR038594">
    <property type="entry name" value="SepF-like_sf"/>
</dbReference>
<evidence type="ECO:0000313" key="4">
    <source>
        <dbReference type="EMBL" id="BAL56707.1"/>
    </source>
</evidence>
<proteinExistence type="inferred from homology"/>
<dbReference type="EMBL" id="AP011756">
    <property type="protein sequence ID" value="BAL56707.1"/>
    <property type="molecule type" value="Genomic_DNA"/>
</dbReference>
<dbReference type="Gene3D" id="3.30.110.150">
    <property type="entry name" value="SepF-like protein"/>
    <property type="match status" value="1"/>
</dbReference>
<dbReference type="InterPro" id="IPR023052">
    <property type="entry name" value="Cell_div_SepF"/>
</dbReference>
<organism evidence="4">
    <name type="scientific">uncultured prokaryote</name>
    <dbReference type="NCBI Taxonomy" id="198431"/>
    <lineage>
        <taxon>unclassified sequences</taxon>
        <taxon>environmental samples</taxon>
    </lineage>
</organism>
<keyword evidence="3" id="KW-0131">Cell cycle</keyword>